<dbReference type="Proteomes" id="UP001239213">
    <property type="component" value="Unassembled WGS sequence"/>
</dbReference>
<accession>A0AAI9U644</accession>
<dbReference type="AlphaFoldDB" id="A0AAI9U644"/>
<proteinExistence type="predicted"/>
<evidence type="ECO:0000313" key="1">
    <source>
        <dbReference type="EMBL" id="KAK1451118.1"/>
    </source>
</evidence>
<gene>
    <name evidence="1" type="ORF">CCUS01_11102</name>
</gene>
<organism evidence="1 2">
    <name type="scientific">Colletotrichum cuscutae</name>
    <dbReference type="NCBI Taxonomy" id="1209917"/>
    <lineage>
        <taxon>Eukaryota</taxon>
        <taxon>Fungi</taxon>
        <taxon>Dikarya</taxon>
        <taxon>Ascomycota</taxon>
        <taxon>Pezizomycotina</taxon>
        <taxon>Sordariomycetes</taxon>
        <taxon>Hypocreomycetidae</taxon>
        <taxon>Glomerellales</taxon>
        <taxon>Glomerellaceae</taxon>
        <taxon>Colletotrichum</taxon>
        <taxon>Colletotrichum acutatum species complex</taxon>
    </lineage>
</organism>
<protein>
    <submittedName>
        <fullName evidence="1">Uncharacterized protein</fullName>
    </submittedName>
</protein>
<dbReference type="EMBL" id="MPDP01000300">
    <property type="protein sequence ID" value="KAK1451118.1"/>
    <property type="molecule type" value="Genomic_DNA"/>
</dbReference>
<sequence length="32" mass="3393">MPTPPLAPPIMLLLVEGPFIAFIPEICGKISS</sequence>
<keyword evidence="2" id="KW-1185">Reference proteome</keyword>
<reference evidence="1" key="1">
    <citation type="submission" date="2016-11" db="EMBL/GenBank/DDBJ databases">
        <title>The genome sequence of Colletotrichum cuscutae.</title>
        <authorList>
            <person name="Baroncelli R."/>
        </authorList>
    </citation>
    <scope>NUCLEOTIDE SEQUENCE</scope>
    <source>
        <strain evidence="1">IMI 304802</strain>
    </source>
</reference>
<evidence type="ECO:0000313" key="2">
    <source>
        <dbReference type="Proteomes" id="UP001239213"/>
    </source>
</evidence>
<name>A0AAI9U644_9PEZI</name>
<comment type="caution">
    <text evidence="1">The sequence shown here is derived from an EMBL/GenBank/DDBJ whole genome shotgun (WGS) entry which is preliminary data.</text>
</comment>